<dbReference type="FunFam" id="1.10.260.40:FF:000015">
    <property type="entry name" value="Endothelial differentiation-related factor 1"/>
    <property type="match status" value="1"/>
</dbReference>
<dbReference type="SUPFAM" id="SSF47413">
    <property type="entry name" value="lambda repressor-like DNA-binding domains"/>
    <property type="match status" value="1"/>
</dbReference>
<dbReference type="OrthoDB" id="10253401at2759"/>
<dbReference type="RefSeq" id="XP_017029862.1">
    <property type="nucleotide sequence ID" value="XM_017174373.3"/>
</dbReference>
<evidence type="ECO:0000313" key="7">
    <source>
        <dbReference type="RefSeq" id="XP_017029862.1"/>
    </source>
</evidence>
<dbReference type="Proteomes" id="UP001652661">
    <property type="component" value="Chromosome 3L"/>
</dbReference>
<keyword evidence="1" id="KW-0805">Transcription regulation</keyword>
<evidence type="ECO:0000313" key="6">
    <source>
        <dbReference type="Proteomes" id="UP001652661"/>
    </source>
</evidence>
<feature type="compositionally biased region" description="Polar residues" evidence="4">
    <location>
        <begin position="171"/>
        <end position="182"/>
    </location>
</feature>
<dbReference type="GO" id="GO:0005634">
    <property type="term" value="C:nucleus"/>
    <property type="evidence" value="ECO:0007669"/>
    <property type="project" value="TreeGrafter"/>
</dbReference>
<keyword evidence="2" id="KW-0238">DNA-binding</keyword>
<dbReference type="SMART" id="SM00530">
    <property type="entry name" value="HTH_XRE"/>
    <property type="match status" value="1"/>
</dbReference>
<name>A0A6P4ILH4_DROKI</name>
<dbReference type="PANTHER" id="PTHR10245">
    <property type="entry name" value="ENDOTHELIAL DIFFERENTIATION-RELATED FACTOR 1 MULTIPROTEIN BRIDGING FACTOR 1"/>
    <property type="match status" value="1"/>
</dbReference>
<evidence type="ECO:0000256" key="1">
    <source>
        <dbReference type="ARBA" id="ARBA00023015"/>
    </source>
</evidence>
<keyword evidence="6" id="KW-1185">Reference proteome</keyword>
<feature type="compositionally biased region" description="Polar residues" evidence="4">
    <location>
        <begin position="37"/>
        <end position="56"/>
    </location>
</feature>
<reference evidence="7" key="1">
    <citation type="submission" date="2025-08" db="UniProtKB">
        <authorList>
            <consortium name="RefSeq"/>
        </authorList>
    </citation>
    <scope>IDENTIFICATION</scope>
    <source>
        <strain evidence="7">14028-0561.14</strain>
        <tissue evidence="7">Whole fly</tissue>
    </source>
</reference>
<dbReference type="InterPro" id="IPR010982">
    <property type="entry name" value="Lambda_DNA-bd_dom_sf"/>
</dbReference>
<evidence type="ECO:0000256" key="2">
    <source>
        <dbReference type="ARBA" id="ARBA00023125"/>
    </source>
</evidence>
<dbReference type="Pfam" id="PF08523">
    <property type="entry name" value="MBF1"/>
    <property type="match status" value="1"/>
</dbReference>
<dbReference type="GO" id="GO:0003677">
    <property type="term" value="F:DNA binding"/>
    <property type="evidence" value="ECO:0007669"/>
    <property type="project" value="UniProtKB-KW"/>
</dbReference>
<accession>A0A6P4ILH4</accession>
<feature type="region of interest" description="Disordered" evidence="4">
    <location>
        <begin position="129"/>
        <end position="182"/>
    </location>
</feature>
<dbReference type="Gene3D" id="1.10.260.40">
    <property type="entry name" value="lambda repressor-like DNA-binding domains"/>
    <property type="match status" value="1"/>
</dbReference>
<dbReference type="GO" id="GO:0006357">
    <property type="term" value="P:regulation of transcription by RNA polymerase II"/>
    <property type="evidence" value="ECO:0007669"/>
    <property type="project" value="UniProtKB-ARBA"/>
</dbReference>
<proteinExistence type="predicted"/>
<dbReference type="PANTHER" id="PTHR10245:SF15">
    <property type="entry name" value="ENDOTHELIAL DIFFERENTIATION-RELATED FACTOR 1"/>
    <property type="match status" value="1"/>
</dbReference>
<feature type="compositionally biased region" description="Polar residues" evidence="4">
    <location>
        <begin position="16"/>
        <end position="30"/>
    </location>
</feature>
<gene>
    <name evidence="7" type="primary">mbf1</name>
</gene>
<feature type="region of interest" description="Disordered" evidence="4">
    <location>
        <begin position="1"/>
        <end position="63"/>
    </location>
</feature>
<dbReference type="InterPro" id="IPR013729">
    <property type="entry name" value="MBF1_N"/>
</dbReference>
<dbReference type="AlphaFoldDB" id="A0A6P4ILH4"/>
<organism evidence="6 7">
    <name type="scientific">Drosophila kikkawai</name>
    <name type="common">Fruit fly</name>
    <dbReference type="NCBI Taxonomy" id="30033"/>
    <lineage>
        <taxon>Eukaryota</taxon>
        <taxon>Metazoa</taxon>
        <taxon>Ecdysozoa</taxon>
        <taxon>Arthropoda</taxon>
        <taxon>Hexapoda</taxon>
        <taxon>Insecta</taxon>
        <taxon>Pterygota</taxon>
        <taxon>Neoptera</taxon>
        <taxon>Endopterygota</taxon>
        <taxon>Diptera</taxon>
        <taxon>Brachycera</taxon>
        <taxon>Muscomorpha</taxon>
        <taxon>Ephydroidea</taxon>
        <taxon>Drosophilidae</taxon>
        <taxon>Drosophila</taxon>
        <taxon>Sophophora</taxon>
    </lineage>
</organism>
<evidence type="ECO:0000259" key="5">
    <source>
        <dbReference type="PROSITE" id="PS50943"/>
    </source>
</evidence>
<dbReference type="InterPro" id="IPR001387">
    <property type="entry name" value="Cro/C1-type_HTH"/>
</dbReference>
<feature type="domain" description="HTH cro/C1-type" evidence="5">
    <location>
        <begin position="79"/>
        <end position="133"/>
    </location>
</feature>
<evidence type="ECO:0000256" key="4">
    <source>
        <dbReference type="SAM" id="MobiDB-lite"/>
    </source>
</evidence>
<protein>
    <submittedName>
        <fullName evidence="7">Endothelial differentiation-related factor 1 homolog isoform X1</fullName>
    </submittedName>
</protein>
<sequence>MSDWDSVTVLRKKAPKSSTLKTESAVNQARRQGVAVDTQQKYGAGTNKQHVTTKNTAKLDRETEELRHDKIPLDVGKLIQQGRQGKGLSQKDLATKICEKQQVVTDYEAGRGIPNNLILGKMERVLGIKLRGKERGQPIAPPANSTTKPTSAPQQQQQQHRHREQHHQQESGGWSTVSGRRK</sequence>
<feature type="compositionally biased region" description="Polar residues" evidence="4">
    <location>
        <begin position="143"/>
        <end position="153"/>
    </location>
</feature>
<keyword evidence="3" id="KW-0804">Transcription</keyword>
<evidence type="ECO:0000256" key="3">
    <source>
        <dbReference type="ARBA" id="ARBA00023163"/>
    </source>
</evidence>
<dbReference type="CDD" id="cd00093">
    <property type="entry name" value="HTH_XRE"/>
    <property type="match status" value="1"/>
</dbReference>
<dbReference type="Pfam" id="PF01381">
    <property type="entry name" value="HTH_3"/>
    <property type="match status" value="1"/>
</dbReference>
<dbReference type="PROSITE" id="PS50943">
    <property type="entry name" value="HTH_CROC1"/>
    <property type="match status" value="1"/>
</dbReference>